<evidence type="ECO:0000259" key="19">
    <source>
        <dbReference type="PROSITE" id="PS50089"/>
    </source>
</evidence>
<dbReference type="InterPro" id="IPR050731">
    <property type="entry name" value="HRD1_E3_ubiq-ligases"/>
</dbReference>
<evidence type="ECO:0000256" key="3">
    <source>
        <dbReference type="ARBA" id="ARBA00004906"/>
    </source>
</evidence>
<evidence type="ECO:0000256" key="10">
    <source>
        <dbReference type="ARBA" id="ARBA00022786"/>
    </source>
</evidence>
<keyword evidence="9 15" id="KW-0863">Zinc-finger</keyword>
<keyword evidence="16" id="KW-0175">Coiled coil</keyword>
<dbReference type="Gene3D" id="3.30.40.10">
    <property type="entry name" value="Zinc/RING finger domain, C3HC4 (zinc finger)"/>
    <property type="match status" value="1"/>
</dbReference>
<keyword evidence="6" id="KW-0808">Transferase</keyword>
<keyword evidence="11" id="KW-0256">Endoplasmic reticulum</keyword>
<dbReference type="CDD" id="cd16479">
    <property type="entry name" value="RING-H2_synoviolin"/>
    <property type="match status" value="1"/>
</dbReference>
<feature type="transmembrane region" description="Helical" evidence="18">
    <location>
        <begin position="100"/>
        <end position="118"/>
    </location>
</feature>
<sequence length="573" mass="63211">MWVYSLASSVVTSSVVYYAYATREQFYPTVVFLVTSKLCVACLGNQAIVCTLLVGRAAKTVFLGTLREVEVELLYENVRYAITETCLALTIFREELTTRVFALFTALLFSKVFHWLAGSRVDYLEHAERVTVSSHLRLASLMAWLLVVDASALCACAYACAQHGASVLLLFGFEFAILGVALSASIARYALHGIEVRFFDGTWPSKASYAFFVEFAAESLRFLFYVVFFGMVFASYGVPLHIVRELWVSYVSLRRRFAHYRRYRALTADMDERFADATPEDLERDRVCIICRETMDAGKKLPCGHVFHLSCLRLWLQQQQSCPTCRADIPIDHHVGRQRAGADAAARRREEETTEEPPPQEQPQPQAQPPPQPSPPPAAAAENNTTDTFRSSLATNVLMSIVGAARNLDGRPRLPRGASIYRVSRPLGVKVLIEKRPDAQTHRTISYGSHVLALADDQDPAYLRVGDGWLFNDDSITPFTMDDPPAQEESAFSSSSSSPVLLALEGIQAQLADLKAELGCVRQENADLRAAFSAQAFGAAPPEGGGAPVEEQKSIEAPASTIEEQEAPTTTTA</sequence>
<gene>
    <name evidence="20" type="ORF">CTAYLR_003087</name>
</gene>
<feature type="transmembrane region" description="Helical" evidence="18">
    <location>
        <begin position="31"/>
        <end position="54"/>
    </location>
</feature>
<evidence type="ECO:0000256" key="16">
    <source>
        <dbReference type="SAM" id="Coils"/>
    </source>
</evidence>
<evidence type="ECO:0000256" key="9">
    <source>
        <dbReference type="ARBA" id="ARBA00022771"/>
    </source>
</evidence>
<protein>
    <recommendedName>
        <fullName evidence="5">RING-type E3 ubiquitin transferase</fullName>
        <ecNumber evidence="5">2.3.2.27</ecNumber>
    </recommendedName>
</protein>
<dbReference type="PROSITE" id="PS50089">
    <property type="entry name" value="ZF_RING_2"/>
    <property type="match status" value="1"/>
</dbReference>
<evidence type="ECO:0000256" key="1">
    <source>
        <dbReference type="ARBA" id="ARBA00000900"/>
    </source>
</evidence>
<evidence type="ECO:0000256" key="17">
    <source>
        <dbReference type="SAM" id="MobiDB-lite"/>
    </source>
</evidence>
<feature type="region of interest" description="Disordered" evidence="17">
    <location>
        <begin position="537"/>
        <end position="573"/>
    </location>
</feature>
<feature type="domain" description="RING-type" evidence="19">
    <location>
        <begin position="288"/>
        <end position="326"/>
    </location>
</feature>
<keyword evidence="7 18" id="KW-0812">Transmembrane</keyword>
<evidence type="ECO:0000256" key="14">
    <source>
        <dbReference type="ARBA" id="ARBA00023136"/>
    </source>
</evidence>
<comment type="caution">
    <text evidence="20">The sequence shown here is derived from an EMBL/GenBank/DDBJ whole genome shotgun (WGS) entry which is preliminary data.</text>
</comment>
<feature type="transmembrane region" description="Helical" evidence="18">
    <location>
        <begin position="222"/>
        <end position="247"/>
    </location>
</feature>
<feature type="transmembrane region" description="Helical" evidence="18">
    <location>
        <begin position="138"/>
        <end position="160"/>
    </location>
</feature>
<dbReference type="Pfam" id="PF13639">
    <property type="entry name" value="zf-RING_2"/>
    <property type="match status" value="1"/>
</dbReference>
<feature type="compositionally biased region" description="Pro residues" evidence="17">
    <location>
        <begin position="356"/>
        <end position="378"/>
    </location>
</feature>
<keyword evidence="21" id="KW-1185">Reference proteome</keyword>
<comment type="catalytic activity">
    <reaction evidence="1">
        <text>S-ubiquitinyl-[E2 ubiquitin-conjugating enzyme]-L-cysteine + [acceptor protein]-L-lysine = [E2 ubiquitin-conjugating enzyme]-L-cysteine + N(6)-ubiquitinyl-[acceptor protein]-L-lysine.</text>
        <dbReference type="EC" id="2.3.2.27"/>
    </reaction>
</comment>
<dbReference type="AlphaFoldDB" id="A0AAD7U7E9"/>
<keyword evidence="10" id="KW-0833">Ubl conjugation pathway</keyword>
<dbReference type="GO" id="GO:0005789">
    <property type="term" value="C:endoplasmic reticulum membrane"/>
    <property type="evidence" value="ECO:0007669"/>
    <property type="project" value="UniProtKB-SubCell"/>
</dbReference>
<evidence type="ECO:0000256" key="11">
    <source>
        <dbReference type="ARBA" id="ARBA00022824"/>
    </source>
</evidence>
<evidence type="ECO:0000256" key="6">
    <source>
        <dbReference type="ARBA" id="ARBA00022679"/>
    </source>
</evidence>
<evidence type="ECO:0000256" key="5">
    <source>
        <dbReference type="ARBA" id="ARBA00012483"/>
    </source>
</evidence>
<evidence type="ECO:0000256" key="8">
    <source>
        <dbReference type="ARBA" id="ARBA00022723"/>
    </source>
</evidence>
<evidence type="ECO:0000256" key="18">
    <source>
        <dbReference type="SAM" id="Phobius"/>
    </source>
</evidence>
<evidence type="ECO:0000313" key="21">
    <source>
        <dbReference type="Proteomes" id="UP001230188"/>
    </source>
</evidence>
<dbReference type="SUPFAM" id="SSF57850">
    <property type="entry name" value="RING/U-box"/>
    <property type="match status" value="1"/>
</dbReference>
<reference evidence="20" key="1">
    <citation type="submission" date="2023-01" db="EMBL/GenBank/DDBJ databases">
        <title>Metagenome sequencing of chrysophaentin producing Chrysophaeum taylorii.</title>
        <authorList>
            <person name="Davison J."/>
            <person name="Bewley C."/>
        </authorList>
    </citation>
    <scope>NUCLEOTIDE SEQUENCE</scope>
    <source>
        <strain evidence="20">NIES-1699</strain>
    </source>
</reference>
<feature type="region of interest" description="Disordered" evidence="17">
    <location>
        <begin position="336"/>
        <end position="383"/>
    </location>
</feature>
<dbReference type="EC" id="2.3.2.27" evidence="5"/>
<organism evidence="20 21">
    <name type="scientific">Chrysophaeum taylorii</name>
    <dbReference type="NCBI Taxonomy" id="2483200"/>
    <lineage>
        <taxon>Eukaryota</taxon>
        <taxon>Sar</taxon>
        <taxon>Stramenopiles</taxon>
        <taxon>Ochrophyta</taxon>
        <taxon>Pelagophyceae</taxon>
        <taxon>Pelagomonadales</taxon>
        <taxon>Pelagomonadaceae</taxon>
        <taxon>Chrysophaeum</taxon>
    </lineage>
</organism>
<dbReference type="PANTHER" id="PTHR22763">
    <property type="entry name" value="RING ZINC FINGER PROTEIN"/>
    <property type="match status" value="1"/>
</dbReference>
<keyword evidence="8" id="KW-0479">Metal-binding</keyword>
<evidence type="ECO:0000256" key="7">
    <source>
        <dbReference type="ARBA" id="ARBA00022692"/>
    </source>
</evidence>
<evidence type="ECO:0000313" key="20">
    <source>
        <dbReference type="EMBL" id="KAJ8598672.1"/>
    </source>
</evidence>
<dbReference type="GO" id="GO:0043161">
    <property type="term" value="P:proteasome-mediated ubiquitin-dependent protein catabolic process"/>
    <property type="evidence" value="ECO:0007669"/>
    <property type="project" value="TreeGrafter"/>
</dbReference>
<feature type="transmembrane region" description="Helical" evidence="18">
    <location>
        <begin position="167"/>
        <end position="191"/>
    </location>
</feature>
<keyword evidence="13 18" id="KW-1133">Transmembrane helix</keyword>
<keyword evidence="14 18" id="KW-0472">Membrane</keyword>
<feature type="coiled-coil region" evidence="16">
    <location>
        <begin position="504"/>
        <end position="531"/>
    </location>
</feature>
<dbReference type="InterPro" id="IPR058051">
    <property type="entry name" value="Znf_RING_synoviolin"/>
</dbReference>
<name>A0AAD7U7E9_9STRA</name>
<dbReference type="EMBL" id="JAQMWT010000667">
    <property type="protein sequence ID" value="KAJ8598672.1"/>
    <property type="molecule type" value="Genomic_DNA"/>
</dbReference>
<dbReference type="Pfam" id="PF25563">
    <property type="entry name" value="TPR_SYVN1_N"/>
    <property type="match status" value="1"/>
</dbReference>
<proteinExistence type="inferred from homology"/>
<keyword evidence="12" id="KW-0862">Zinc</keyword>
<dbReference type="GO" id="GO:0036503">
    <property type="term" value="P:ERAD pathway"/>
    <property type="evidence" value="ECO:0007669"/>
    <property type="project" value="TreeGrafter"/>
</dbReference>
<evidence type="ECO:0000256" key="2">
    <source>
        <dbReference type="ARBA" id="ARBA00004477"/>
    </source>
</evidence>
<dbReference type="GO" id="GO:0061630">
    <property type="term" value="F:ubiquitin protein ligase activity"/>
    <property type="evidence" value="ECO:0007669"/>
    <property type="project" value="UniProtKB-EC"/>
</dbReference>
<dbReference type="InterPro" id="IPR001841">
    <property type="entry name" value="Znf_RING"/>
</dbReference>
<accession>A0AAD7U7E9</accession>
<dbReference type="SMART" id="SM00184">
    <property type="entry name" value="RING"/>
    <property type="match status" value="1"/>
</dbReference>
<dbReference type="GO" id="GO:0008270">
    <property type="term" value="F:zinc ion binding"/>
    <property type="evidence" value="ECO:0007669"/>
    <property type="project" value="UniProtKB-KW"/>
</dbReference>
<comment type="pathway">
    <text evidence="3">Protein modification; protein ubiquitination.</text>
</comment>
<evidence type="ECO:0000256" key="15">
    <source>
        <dbReference type="PROSITE-ProRule" id="PRU00175"/>
    </source>
</evidence>
<evidence type="ECO:0000256" key="13">
    <source>
        <dbReference type="ARBA" id="ARBA00022989"/>
    </source>
</evidence>
<dbReference type="InterPro" id="IPR013083">
    <property type="entry name" value="Znf_RING/FYVE/PHD"/>
</dbReference>
<evidence type="ECO:0000256" key="4">
    <source>
        <dbReference type="ARBA" id="ARBA00010089"/>
    </source>
</evidence>
<dbReference type="PANTHER" id="PTHR22763:SF184">
    <property type="entry name" value="E3 UBIQUITIN-PROTEIN LIGASE SYNOVIOLIN"/>
    <property type="match status" value="1"/>
</dbReference>
<dbReference type="InterPro" id="IPR057992">
    <property type="entry name" value="TPR_SYVN1_N"/>
</dbReference>
<dbReference type="Proteomes" id="UP001230188">
    <property type="component" value="Unassembled WGS sequence"/>
</dbReference>
<comment type="subcellular location">
    <subcellularLocation>
        <location evidence="2">Endoplasmic reticulum membrane</location>
        <topology evidence="2">Multi-pass membrane protein</topology>
    </subcellularLocation>
</comment>
<evidence type="ECO:0000256" key="12">
    <source>
        <dbReference type="ARBA" id="ARBA00022833"/>
    </source>
</evidence>
<comment type="similarity">
    <text evidence="4">Belongs to the HRD1 family.</text>
</comment>